<organism evidence="6 7">
    <name type="scientific">Thermogladius calderae (strain DSM 22663 / VKM B-2946 / 1633)</name>
    <dbReference type="NCBI Taxonomy" id="1184251"/>
    <lineage>
        <taxon>Archaea</taxon>
        <taxon>Thermoproteota</taxon>
        <taxon>Thermoprotei</taxon>
        <taxon>Desulfurococcales</taxon>
        <taxon>Desulfurococcaceae</taxon>
        <taxon>Thermogladius</taxon>
    </lineage>
</organism>
<evidence type="ECO:0000313" key="7">
    <source>
        <dbReference type="Proteomes" id="UP000005270"/>
    </source>
</evidence>
<sequence>MELSGEIGLYYEADSVIHRLDPRVKLAWFILALAASIATQFDGSVGVFVFISLIVGIILARLSLARLLITITYSVVFFIVTILVWASFYQNVGRPLFYIGFANLVVTDVGLLVGTGKFFLIVNPITAMLLFFSTVKPYDLVQTFDKLRLPYKAGFTLFLSLRLLPITFRELKEIIDVQKSRGIEVDSPNPVKRIAYTIPVFVPLIIRIMSITWETAITLMVRGFGAGKRSYMKPLKWCRRDMIALVVLAVFYLSVIAVKLAGFSTYAYVEGLR</sequence>
<dbReference type="Proteomes" id="UP000005270">
    <property type="component" value="Chromosome"/>
</dbReference>
<feature type="transmembrane region" description="Helical" evidence="5">
    <location>
        <begin position="67"/>
        <end position="89"/>
    </location>
</feature>
<dbReference type="eggNOG" id="arCOG02250">
    <property type="taxonomic scope" value="Archaea"/>
</dbReference>
<dbReference type="HOGENOM" id="CLU_056469_2_0_2"/>
<feature type="transmembrane region" description="Helical" evidence="5">
    <location>
        <begin position="118"/>
        <end position="135"/>
    </location>
</feature>
<dbReference type="GO" id="GO:0005886">
    <property type="term" value="C:plasma membrane"/>
    <property type="evidence" value="ECO:0007669"/>
    <property type="project" value="TreeGrafter"/>
</dbReference>
<dbReference type="InParanoid" id="I3TFQ5"/>
<dbReference type="KEGG" id="thg:TCELL_1170"/>
<evidence type="ECO:0000313" key="6">
    <source>
        <dbReference type="EMBL" id="AFK51593.1"/>
    </source>
</evidence>
<keyword evidence="7" id="KW-1185">Reference proteome</keyword>
<dbReference type="CDD" id="cd16914">
    <property type="entry name" value="EcfT"/>
    <property type="match status" value="1"/>
</dbReference>
<dbReference type="InterPro" id="IPR003339">
    <property type="entry name" value="ABC/ECF_trnsptr_transmembrane"/>
</dbReference>
<protein>
    <submittedName>
        <fullName evidence="6">Cobalt transport protein</fullName>
    </submittedName>
</protein>
<gene>
    <name evidence="6" type="ordered locus">TCELL_1170</name>
</gene>
<feature type="transmembrane region" description="Helical" evidence="5">
    <location>
        <begin position="194"/>
        <end position="221"/>
    </location>
</feature>
<evidence type="ECO:0000256" key="3">
    <source>
        <dbReference type="ARBA" id="ARBA00022989"/>
    </source>
</evidence>
<evidence type="ECO:0000256" key="1">
    <source>
        <dbReference type="ARBA" id="ARBA00004141"/>
    </source>
</evidence>
<dbReference type="STRING" id="1184251.TCELL_1170"/>
<dbReference type="FunCoup" id="I3TFQ5">
    <property type="interactions" value="16"/>
</dbReference>
<keyword evidence="2 5" id="KW-0812">Transmembrane</keyword>
<name>I3TFQ5_THEC1</name>
<reference evidence="6 7" key="1">
    <citation type="journal article" date="2012" name="J. Bacteriol.">
        <title>Complete genome sequence of the hyperthermophilic cellulolytic Crenarchaeon 'Thermogladius cellulolyticus' 1633.</title>
        <authorList>
            <person name="Mardanov A.V."/>
            <person name="Kochetkova T.V."/>
            <person name="Beletsky A.V."/>
            <person name="Bonch-Osmolovskaya E.A."/>
            <person name="Ravin N.V."/>
            <person name="Skryabin K.G."/>
        </authorList>
    </citation>
    <scope>NUCLEOTIDE SEQUENCE [LARGE SCALE GENOMIC DNA]</scope>
    <source>
        <strain evidence="7">DSM 22663 / VKM B-2946 / 1633</strain>
    </source>
</reference>
<dbReference type="PANTHER" id="PTHR33514:SF13">
    <property type="entry name" value="PROTEIN ABCI12, CHLOROPLASTIC"/>
    <property type="match status" value="1"/>
</dbReference>
<evidence type="ECO:0000256" key="2">
    <source>
        <dbReference type="ARBA" id="ARBA00022692"/>
    </source>
</evidence>
<evidence type="ECO:0000256" key="4">
    <source>
        <dbReference type="ARBA" id="ARBA00023136"/>
    </source>
</evidence>
<dbReference type="Pfam" id="PF02361">
    <property type="entry name" value="CbiQ"/>
    <property type="match status" value="1"/>
</dbReference>
<dbReference type="AlphaFoldDB" id="I3TFQ5"/>
<accession>I3TFQ5</accession>
<proteinExistence type="predicted"/>
<dbReference type="EMBL" id="CP003531">
    <property type="protein sequence ID" value="AFK51593.1"/>
    <property type="molecule type" value="Genomic_DNA"/>
</dbReference>
<evidence type="ECO:0000256" key="5">
    <source>
        <dbReference type="SAM" id="Phobius"/>
    </source>
</evidence>
<dbReference type="PANTHER" id="PTHR33514">
    <property type="entry name" value="PROTEIN ABCI12, CHLOROPLASTIC"/>
    <property type="match status" value="1"/>
</dbReference>
<feature type="transmembrane region" description="Helical" evidence="5">
    <location>
        <begin position="27"/>
        <end position="60"/>
    </location>
</feature>
<keyword evidence="3 5" id="KW-1133">Transmembrane helix</keyword>
<comment type="subcellular location">
    <subcellularLocation>
        <location evidence="1">Membrane</location>
        <topology evidence="1">Multi-pass membrane protein</topology>
    </subcellularLocation>
</comment>
<feature type="transmembrane region" description="Helical" evidence="5">
    <location>
        <begin position="242"/>
        <end position="269"/>
    </location>
</feature>
<keyword evidence="4 5" id="KW-0472">Membrane</keyword>